<dbReference type="GO" id="GO:0004176">
    <property type="term" value="F:ATP-dependent peptidase activity"/>
    <property type="evidence" value="ECO:0007669"/>
    <property type="project" value="InterPro"/>
</dbReference>
<evidence type="ECO:0000256" key="4">
    <source>
        <dbReference type="ARBA" id="ARBA00022825"/>
    </source>
</evidence>
<evidence type="ECO:0000256" key="6">
    <source>
        <dbReference type="PROSITE-ProRule" id="PRU10086"/>
    </source>
</evidence>
<keyword evidence="3" id="KW-0378">Hydrolase</keyword>
<dbReference type="InterPro" id="IPR033135">
    <property type="entry name" value="ClpP_His_AS"/>
</dbReference>
<evidence type="ECO:0000313" key="9">
    <source>
        <dbReference type="Proteomes" id="UP000243670"/>
    </source>
</evidence>
<feature type="active site" evidence="6">
    <location>
        <position position="153"/>
    </location>
</feature>
<dbReference type="CDD" id="cd07017">
    <property type="entry name" value="S14_ClpP_2"/>
    <property type="match status" value="1"/>
</dbReference>
<dbReference type="GO" id="GO:0004252">
    <property type="term" value="F:serine-type endopeptidase activity"/>
    <property type="evidence" value="ECO:0007669"/>
    <property type="project" value="UniProtKB-EC"/>
</dbReference>
<dbReference type="Gene3D" id="3.90.226.10">
    <property type="entry name" value="2-enoyl-CoA Hydratase, Chain A, domain 1"/>
    <property type="match status" value="1"/>
</dbReference>
<dbReference type="PRINTS" id="PR00127">
    <property type="entry name" value="CLPPROTEASEP"/>
</dbReference>
<geneLocation type="nucleomorph" evidence="8"/>
<comment type="similarity">
    <text evidence="1 7">Belongs to the peptidase S14 family.</text>
</comment>
<reference evidence="8 9" key="1">
    <citation type="journal article" date="2014" name="BMC Genomics">
        <title>Nucleomorph and plastid genome sequences of the chlorarachniophyte Lotharella oceanica: convergent reductive evolution and frequent recombination in nucleomorph-bearing algae.</title>
        <authorList>
            <person name="Tanifuji G."/>
            <person name="Onodera N.T."/>
            <person name="Brown M.W."/>
            <person name="Curtis B.A."/>
            <person name="Roger A.J."/>
            <person name="Ka-Shu Wong G."/>
            <person name="Melkonian M."/>
            <person name="Archibald J.M."/>
        </authorList>
    </citation>
    <scope>NUCLEOTIDE SEQUENCE [LARGE SCALE GENOMIC DNA]</scope>
    <source>
        <strain evidence="8 9">CCMP622</strain>
    </source>
</reference>
<evidence type="ECO:0000256" key="3">
    <source>
        <dbReference type="ARBA" id="ARBA00022801"/>
    </source>
</evidence>
<dbReference type="AlphaFoldDB" id="A0A060DGL7"/>
<protein>
    <recommendedName>
        <fullName evidence="7">ATP-dependent Clp protease proteolytic subunit</fullName>
    </recommendedName>
</protein>
<gene>
    <name evidence="8" type="primary">clpP-3</name>
    <name evidence="8" type="ORF">M951_chr357</name>
</gene>
<dbReference type="GO" id="GO:0009368">
    <property type="term" value="C:endopeptidase Clp complex"/>
    <property type="evidence" value="ECO:0007669"/>
    <property type="project" value="TreeGrafter"/>
</dbReference>
<dbReference type="PANTHER" id="PTHR10381">
    <property type="entry name" value="ATP-DEPENDENT CLP PROTEASE PROTEOLYTIC SUBUNIT"/>
    <property type="match status" value="1"/>
</dbReference>
<organism evidence="8 9">
    <name type="scientific">Lotharella oceanica</name>
    <dbReference type="NCBI Taxonomy" id="641309"/>
    <lineage>
        <taxon>Eukaryota</taxon>
        <taxon>Sar</taxon>
        <taxon>Rhizaria</taxon>
        <taxon>Cercozoa</taxon>
        <taxon>Chlorarachniophyceae</taxon>
        <taxon>Lotharella</taxon>
    </lineage>
</organism>
<dbReference type="Pfam" id="PF00574">
    <property type="entry name" value="CLP_protease"/>
    <property type="match status" value="1"/>
</dbReference>
<comment type="catalytic activity">
    <reaction evidence="5 6">
        <text>Hydrolysis of proteins to small peptides in the presence of ATP and magnesium. alpha-casein is the usual test substrate. In the absence of ATP, only oligopeptides shorter than five residues are hydrolyzed (such as succinyl-Leu-Tyr-|-NHMec, and Leu-Tyr-Leu-|-Tyr-Trp, in which cleavage of the -Tyr-|-Leu- and -Tyr-|-Trp bonds also occurs).</text>
        <dbReference type="EC" id="3.4.21.92"/>
    </reaction>
</comment>
<dbReference type="GO" id="GO:0006515">
    <property type="term" value="P:protein quality control for misfolded or incompletely synthesized proteins"/>
    <property type="evidence" value="ECO:0007669"/>
    <property type="project" value="TreeGrafter"/>
</dbReference>
<sequence length="221" mass="24977">MFCKNTTIHNNNNNIIKKKIIIKNYSKIQKNNFFPMKHDYINYKKYFNEIEKNLLSKKIIPLYGAFDDYLAENIIFKILYLNSLEELSNILLVINSPGGSVSSGLAILDIINYSQNPIDTACIAMAASMGAFTLSAGNLNGRGSFPNSRIMIHQPLGGARGETVDIESQSNEILYYKLLLSNYLSEFTKKNLKTIMSDTDRDFFMSANEALNYGLIDLIIN</sequence>
<evidence type="ECO:0000256" key="2">
    <source>
        <dbReference type="ARBA" id="ARBA00022670"/>
    </source>
</evidence>
<dbReference type="PANTHER" id="PTHR10381:SF11">
    <property type="entry name" value="ATP-DEPENDENT CLP PROTEASE PROTEOLYTIC SUBUNIT, MITOCHONDRIAL"/>
    <property type="match status" value="1"/>
</dbReference>
<keyword evidence="8" id="KW-0542">Nucleomorph</keyword>
<evidence type="ECO:0000313" key="8">
    <source>
        <dbReference type="EMBL" id="AIB09963.1"/>
    </source>
</evidence>
<dbReference type="InterPro" id="IPR023562">
    <property type="entry name" value="ClpP/TepA"/>
</dbReference>
<evidence type="ECO:0000256" key="7">
    <source>
        <dbReference type="RuleBase" id="RU003567"/>
    </source>
</evidence>
<dbReference type="GO" id="GO:0051117">
    <property type="term" value="F:ATPase binding"/>
    <property type="evidence" value="ECO:0007669"/>
    <property type="project" value="TreeGrafter"/>
</dbReference>
<dbReference type="InterPro" id="IPR029045">
    <property type="entry name" value="ClpP/crotonase-like_dom_sf"/>
</dbReference>
<dbReference type="Proteomes" id="UP000243670">
    <property type="component" value="Nucleomorph 3"/>
</dbReference>
<proteinExistence type="inferred from homology"/>
<accession>A0A060DGL7</accession>
<dbReference type="InterPro" id="IPR001907">
    <property type="entry name" value="ClpP"/>
</dbReference>
<evidence type="ECO:0000256" key="1">
    <source>
        <dbReference type="ARBA" id="ARBA00007039"/>
    </source>
</evidence>
<keyword evidence="4" id="KW-0720">Serine protease</keyword>
<evidence type="ECO:0000256" key="5">
    <source>
        <dbReference type="ARBA" id="ARBA00034021"/>
    </source>
</evidence>
<dbReference type="PROSITE" id="PS00382">
    <property type="entry name" value="CLP_PROTEASE_HIS"/>
    <property type="match status" value="1"/>
</dbReference>
<dbReference type="SUPFAM" id="SSF52096">
    <property type="entry name" value="ClpP/crotonase"/>
    <property type="match status" value="1"/>
</dbReference>
<name>A0A060DGL7_9EUKA</name>
<keyword evidence="2 8" id="KW-0645">Protease</keyword>
<dbReference type="EMBL" id="CP006629">
    <property type="protein sequence ID" value="AIB09963.1"/>
    <property type="molecule type" value="Genomic_DNA"/>
</dbReference>